<evidence type="ECO:0000313" key="2">
    <source>
        <dbReference type="EMBL" id="QBZ54926.1"/>
    </source>
</evidence>
<reference evidence="2 3" key="1">
    <citation type="journal article" date="2019" name="Mol. Biol. Evol.">
        <title>Blast fungal genomes show frequent chromosomal changes, gene gains and losses, and effector gene turnover.</title>
        <authorList>
            <person name="Gomez Luciano L.B."/>
            <person name="Jason Tsai I."/>
            <person name="Chuma I."/>
            <person name="Tosa Y."/>
            <person name="Chen Y.H."/>
            <person name="Li J.Y."/>
            <person name="Li M.Y."/>
            <person name="Jade Lu M.Y."/>
            <person name="Nakayashiki H."/>
            <person name="Li W.H."/>
        </authorList>
    </citation>
    <scope>NUCLEOTIDE SEQUENCE [LARGE SCALE GENOMIC DNA]</scope>
    <source>
        <strain evidence="2">MZ5-1-6</strain>
    </source>
</reference>
<proteinExistence type="predicted"/>
<dbReference type="Gene3D" id="3.20.20.70">
    <property type="entry name" value="Aldolase class I"/>
    <property type="match status" value="1"/>
</dbReference>
<dbReference type="EMBL" id="CP034204">
    <property type="protein sequence ID" value="QBZ54926.1"/>
    <property type="molecule type" value="Genomic_DNA"/>
</dbReference>
<feature type="compositionally biased region" description="Polar residues" evidence="1">
    <location>
        <begin position="67"/>
        <end position="80"/>
    </location>
</feature>
<dbReference type="Proteomes" id="UP000294847">
    <property type="component" value="Chromosome 1"/>
</dbReference>
<feature type="region of interest" description="Disordered" evidence="1">
    <location>
        <begin position="67"/>
        <end position="100"/>
    </location>
</feature>
<sequence>MSTTLTLQDLTRTKNCAETSHINTSTTLSGVNYHCQFANRFGSKRDTTVSGANGELGVARAAASSGLNVKLSSQSTTSLEDVSPGMRAGSSKPREGFAATPPWKQLYLRKHTRTG</sequence>
<accession>A0A4P7N2R6</accession>
<name>A0A4P7N2R6_PYROR</name>
<evidence type="ECO:0000313" key="3">
    <source>
        <dbReference type="Proteomes" id="UP000294847"/>
    </source>
</evidence>
<protein>
    <submittedName>
        <fullName evidence="2">Uncharacterized protein</fullName>
    </submittedName>
</protein>
<gene>
    <name evidence="2" type="ORF">PoMZ_10638</name>
</gene>
<evidence type="ECO:0000256" key="1">
    <source>
        <dbReference type="SAM" id="MobiDB-lite"/>
    </source>
</evidence>
<dbReference type="InterPro" id="IPR013785">
    <property type="entry name" value="Aldolase_TIM"/>
</dbReference>
<dbReference type="AlphaFoldDB" id="A0A4P7N2R6"/>
<organism evidence="2 3">
    <name type="scientific">Pyricularia oryzae</name>
    <name type="common">Rice blast fungus</name>
    <name type="synonym">Magnaporthe oryzae</name>
    <dbReference type="NCBI Taxonomy" id="318829"/>
    <lineage>
        <taxon>Eukaryota</taxon>
        <taxon>Fungi</taxon>
        <taxon>Dikarya</taxon>
        <taxon>Ascomycota</taxon>
        <taxon>Pezizomycotina</taxon>
        <taxon>Sordariomycetes</taxon>
        <taxon>Sordariomycetidae</taxon>
        <taxon>Magnaporthales</taxon>
        <taxon>Pyriculariaceae</taxon>
        <taxon>Pyricularia</taxon>
    </lineage>
</organism>